<keyword evidence="4 5" id="KW-0949">S-adenosyl-L-methionine</keyword>
<organism evidence="6 7">
    <name type="scientific">Swingsia samuiensis</name>
    <dbReference type="NCBI Taxonomy" id="1293412"/>
    <lineage>
        <taxon>Bacteria</taxon>
        <taxon>Pseudomonadati</taxon>
        <taxon>Pseudomonadota</taxon>
        <taxon>Alphaproteobacteria</taxon>
        <taxon>Acetobacterales</taxon>
        <taxon>Acetobacteraceae</taxon>
        <taxon>Swingsia</taxon>
    </lineage>
</organism>
<dbReference type="RefSeq" id="WP_141462012.1">
    <property type="nucleotide sequence ID" value="NZ_CP038141.1"/>
</dbReference>
<dbReference type="KEGG" id="ssam:E3D00_09405"/>
<evidence type="ECO:0000256" key="5">
    <source>
        <dbReference type="HAMAP-Rule" id="MF_00787"/>
    </source>
</evidence>
<dbReference type="PIRSF" id="PIRSF026782">
    <property type="entry name" value="CbiD"/>
    <property type="match status" value="1"/>
</dbReference>
<comment type="pathway">
    <text evidence="5">Cofactor biosynthesis; adenosylcobalamin biosynthesis; cob(II)yrinate a,c-diamide from sirohydrochlorin (anaerobic route): step 6/10.</text>
</comment>
<dbReference type="Gene3D" id="3.30.2110.10">
    <property type="entry name" value="CbiD-like"/>
    <property type="match status" value="1"/>
</dbReference>
<proteinExistence type="inferred from homology"/>
<dbReference type="InterPro" id="IPR036074">
    <property type="entry name" value="CbiD_sf"/>
</dbReference>
<dbReference type="PANTHER" id="PTHR35863">
    <property type="entry name" value="COBALT-PRECORRIN-5B C(1)-METHYLTRANSFERASE"/>
    <property type="match status" value="1"/>
</dbReference>
<keyword evidence="1 5" id="KW-0169">Cobalamin biosynthesis</keyword>
<dbReference type="HAMAP" id="MF_00787">
    <property type="entry name" value="CbiD"/>
    <property type="match status" value="1"/>
</dbReference>
<dbReference type="NCBIfam" id="TIGR00312">
    <property type="entry name" value="cbiD"/>
    <property type="match status" value="1"/>
</dbReference>
<dbReference type="Pfam" id="PF01888">
    <property type="entry name" value="CbiD"/>
    <property type="match status" value="1"/>
</dbReference>
<comment type="similarity">
    <text evidence="5">Belongs to the CbiD family.</text>
</comment>
<accession>A0A4Y6UN28</accession>
<evidence type="ECO:0000313" key="7">
    <source>
        <dbReference type="Proteomes" id="UP000316313"/>
    </source>
</evidence>
<evidence type="ECO:0000256" key="3">
    <source>
        <dbReference type="ARBA" id="ARBA00022679"/>
    </source>
</evidence>
<dbReference type="AlphaFoldDB" id="A0A4Y6UN28"/>
<dbReference type="Proteomes" id="UP000316313">
    <property type="component" value="Chromosome"/>
</dbReference>
<dbReference type="GO" id="GO:0043780">
    <property type="term" value="F:cobalt-precorrin-5B C1-methyltransferase activity"/>
    <property type="evidence" value="ECO:0007669"/>
    <property type="project" value="RHEA"/>
</dbReference>
<gene>
    <name evidence="5" type="primary">cbiD</name>
    <name evidence="6" type="ORF">E3D00_09405</name>
</gene>
<dbReference type="EC" id="2.1.1.195" evidence="5"/>
<dbReference type="OrthoDB" id="6439987at2"/>
<keyword evidence="2 5" id="KW-0489">Methyltransferase</keyword>
<dbReference type="UniPathway" id="UPA00148">
    <property type="reaction ID" value="UER00227"/>
</dbReference>
<sequence length="359" mass="37882">MTAQGSSLRYGWTTGSCATAATKAAWTALITGAFPDPVTITLPSGQTASFFLAQHGYSKTGAWACIIKDAGDDPDVTHGALIRADVRILPNENNIIFCAGQGVGTVTRPGLPIPPGEAAINPVPRQMMIQALKEVSPLYTGAEITISIPNGASLAEKTLNQRLGIIGGLSILGTTGIVVPFSCSAWIDSIHRGIDVARALNLPHIAASTGHVSETSIQKLYNLPDTALIEMGDFIGGVLKYLRKKPVPQLTIAGGIAKITKLAQGLLDLHSKRGQVDMEALSHLACQAGASSSLSFKISKCETVSEAFLLAQSHNIHLGNYIAHAAYTTAQKTLDQSSTRLNVIIFDRHGECVGYSPFL</sequence>
<reference evidence="6 7" key="1">
    <citation type="submission" date="2019-03" db="EMBL/GenBank/DDBJ databases">
        <title>The complete genome sequence of Swingsia samuiensis NBRC107927(T).</title>
        <authorList>
            <person name="Chua K.-O."/>
            <person name="Chan K.-G."/>
            <person name="See-Too W.-S."/>
        </authorList>
    </citation>
    <scope>NUCLEOTIDE SEQUENCE [LARGE SCALE GENOMIC DNA]</scope>
    <source>
        <strain evidence="6 7">AH83</strain>
    </source>
</reference>
<dbReference type="GO" id="GO:0019251">
    <property type="term" value="P:anaerobic cobalamin biosynthetic process"/>
    <property type="evidence" value="ECO:0007669"/>
    <property type="project" value="UniProtKB-UniRule"/>
</dbReference>
<dbReference type="InterPro" id="IPR002748">
    <property type="entry name" value="CbiD"/>
</dbReference>
<dbReference type="PANTHER" id="PTHR35863:SF1">
    <property type="entry name" value="COBALT-PRECORRIN-5B C(1)-METHYLTRANSFERASE"/>
    <property type="match status" value="1"/>
</dbReference>
<evidence type="ECO:0000256" key="1">
    <source>
        <dbReference type="ARBA" id="ARBA00022573"/>
    </source>
</evidence>
<keyword evidence="3 5" id="KW-0808">Transferase</keyword>
<protein>
    <recommendedName>
        <fullName evidence="5">Cobalt-precorrin-5B C(1)-methyltransferase</fullName>
        <ecNumber evidence="5">2.1.1.195</ecNumber>
    </recommendedName>
    <alternativeName>
        <fullName evidence="5">Cobalt-precorrin-6A synthase</fullName>
    </alternativeName>
</protein>
<comment type="function">
    <text evidence="5">Catalyzes the methylation of C-1 in cobalt-precorrin-5B to form cobalt-precorrin-6A.</text>
</comment>
<keyword evidence="7" id="KW-1185">Reference proteome</keyword>
<evidence type="ECO:0000256" key="4">
    <source>
        <dbReference type="ARBA" id="ARBA00022691"/>
    </source>
</evidence>
<dbReference type="SUPFAM" id="SSF111342">
    <property type="entry name" value="CbiD-like"/>
    <property type="match status" value="1"/>
</dbReference>
<comment type="catalytic activity">
    <reaction evidence="5">
        <text>Co-precorrin-5B + S-adenosyl-L-methionine = Co-precorrin-6A + S-adenosyl-L-homocysteine</text>
        <dbReference type="Rhea" id="RHEA:26285"/>
        <dbReference type="ChEBI" id="CHEBI:57856"/>
        <dbReference type="ChEBI" id="CHEBI:59789"/>
        <dbReference type="ChEBI" id="CHEBI:60063"/>
        <dbReference type="ChEBI" id="CHEBI:60064"/>
        <dbReference type="EC" id="2.1.1.195"/>
    </reaction>
</comment>
<dbReference type="EMBL" id="CP038141">
    <property type="protein sequence ID" value="QDH17757.1"/>
    <property type="molecule type" value="Genomic_DNA"/>
</dbReference>
<dbReference type="NCBIfam" id="NF000849">
    <property type="entry name" value="PRK00075.1-1"/>
    <property type="match status" value="1"/>
</dbReference>
<dbReference type="GO" id="GO:0032259">
    <property type="term" value="P:methylation"/>
    <property type="evidence" value="ECO:0007669"/>
    <property type="project" value="UniProtKB-KW"/>
</dbReference>
<evidence type="ECO:0000313" key="6">
    <source>
        <dbReference type="EMBL" id="QDH17757.1"/>
    </source>
</evidence>
<name>A0A4Y6UN28_9PROT</name>
<evidence type="ECO:0000256" key="2">
    <source>
        <dbReference type="ARBA" id="ARBA00022603"/>
    </source>
</evidence>